<feature type="transmembrane region" description="Helical" evidence="1">
    <location>
        <begin position="22"/>
        <end position="43"/>
    </location>
</feature>
<evidence type="ECO:0008006" key="4">
    <source>
        <dbReference type="Google" id="ProtNLM"/>
    </source>
</evidence>
<feature type="transmembrane region" description="Helical" evidence="1">
    <location>
        <begin position="85"/>
        <end position="102"/>
    </location>
</feature>
<dbReference type="OrthoDB" id="3694513at2"/>
<organism evidence="2 3">
    <name type="scientific">Pseudonocardia asaccharolytica DSM 44247 = NBRC 16224</name>
    <dbReference type="NCBI Taxonomy" id="1123024"/>
    <lineage>
        <taxon>Bacteria</taxon>
        <taxon>Bacillati</taxon>
        <taxon>Actinomycetota</taxon>
        <taxon>Actinomycetes</taxon>
        <taxon>Pseudonocardiales</taxon>
        <taxon>Pseudonocardiaceae</taxon>
        <taxon>Pseudonocardia</taxon>
    </lineage>
</organism>
<keyword evidence="1" id="KW-0472">Membrane</keyword>
<accession>A0A511D7H8</accession>
<keyword evidence="3" id="KW-1185">Reference proteome</keyword>
<name>A0A511D7H8_9PSEU</name>
<dbReference type="Proteomes" id="UP000321328">
    <property type="component" value="Unassembled WGS sequence"/>
</dbReference>
<keyword evidence="1" id="KW-0812">Transmembrane</keyword>
<dbReference type="RefSeq" id="WP_028929515.1">
    <property type="nucleotide sequence ID" value="NZ_AUII01000005.1"/>
</dbReference>
<protein>
    <recommendedName>
        <fullName evidence="4">Integral membrane protein</fullName>
    </recommendedName>
</protein>
<feature type="transmembrane region" description="Helical" evidence="1">
    <location>
        <begin position="108"/>
        <end position="127"/>
    </location>
</feature>
<evidence type="ECO:0000313" key="3">
    <source>
        <dbReference type="Proteomes" id="UP000321328"/>
    </source>
</evidence>
<gene>
    <name evidence="2" type="ORF">PA7_45980</name>
</gene>
<comment type="caution">
    <text evidence="2">The sequence shown here is derived from an EMBL/GenBank/DDBJ whole genome shotgun (WGS) entry which is preliminary data.</text>
</comment>
<dbReference type="AlphaFoldDB" id="A0A511D7H8"/>
<dbReference type="STRING" id="1123024.GCA_000423625_01507"/>
<proteinExistence type="predicted"/>
<evidence type="ECO:0000313" key="2">
    <source>
        <dbReference type="EMBL" id="GEL20761.1"/>
    </source>
</evidence>
<keyword evidence="1" id="KW-1133">Transmembrane helix</keyword>
<dbReference type="EMBL" id="BJVI01000089">
    <property type="protein sequence ID" value="GEL20761.1"/>
    <property type="molecule type" value="Genomic_DNA"/>
</dbReference>
<feature type="transmembrane region" description="Helical" evidence="1">
    <location>
        <begin position="59"/>
        <end position="78"/>
    </location>
</feature>
<reference evidence="2 3" key="1">
    <citation type="submission" date="2019-07" db="EMBL/GenBank/DDBJ databases">
        <title>Whole genome shotgun sequence of Pseudonocardia asaccharolytica NBRC 16224.</title>
        <authorList>
            <person name="Hosoyama A."/>
            <person name="Uohara A."/>
            <person name="Ohji S."/>
            <person name="Ichikawa N."/>
        </authorList>
    </citation>
    <scope>NUCLEOTIDE SEQUENCE [LARGE SCALE GENOMIC DNA]</scope>
    <source>
        <strain evidence="2 3">NBRC 16224</strain>
    </source>
</reference>
<evidence type="ECO:0000256" key="1">
    <source>
        <dbReference type="SAM" id="Phobius"/>
    </source>
</evidence>
<sequence length="149" mass="15294">MTSGDTSEGTQAAPVPPPQIKWAGLSVCAQGLVGIGFAVMLALRASSASMGLGSVLGEAAYFLLLGAALTAVGGSLIAGKRWARTPAIVAQLLLLPVVYSLLGPSKQLVWGIITGALVISTFLLLISERSRAWSVMMHDRHRPPGSSGG</sequence>